<organism evidence="13 14">
    <name type="scientific">Micromonospora pisi</name>
    <dbReference type="NCBI Taxonomy" id="589240"/>
    <lineage>
        <taxon>Bacteria</taxon>
        <taxon>Bacillati</taxon>
        <taxon>Actinomycetota</taxon>
        <taxon>Actinomycetes</taxon>
        <taxon>Micromonosporales</taxon>
        <taxon>Micromonosporaceae</taxon>
        <taxon>Micromonospora</taxon>
    </lineage>
</organism>
<dbReference type="GO" id="GO:0008408">
    <property type="term" value="F:3'-5' exonuclease activity"/>
    <property type="evidence" value="ECO:0007669"/>
    <property type="project" value="InterPro"/>
</dbReference>
<evidence type="ECO:0000313" key="13">
    <source>
        <dbReference type="EMBL" id="RKR92831.1"/>
    </source>
</evidence>
<dbReference type="SUPFAM" id="SSF55979">
    <property type="entry name" value="DNA clamp"/>
    <property type="match status" value="3"/>
</dbReference>
<dbReference type="InterPro" id="IPR001001">
    <property type="entry name" value="DNA_polIII_beta"/>
</dbReference>
<dbReference type="Pfam" id="PF00712">
    <property type="entry name" value="DNA_pol3_beta"/>
    <property type="match status" value="1"/>
</dbReference>
<dbReference type="GO" id="GO:0003677">
    <property type="term" value="F:DNA binding"/>
    <property type="evidence" value="ECO:0007669"/>
    <property type="project" value="UniProtKB-UniRule"/>
</dbReference>
<dbReference type="Gene3D" id="3.10.150.10">
    <property type="entry name" value="DNA Polymerase III, subunit A, domain 2"/>
    <property type="match status" value="3"/>
</dbReference>
<comment type="subunit">
    <text evidence="9">Forms a ring-shaped head-to-tail homodimer around DNA.</text>
</comment>
<evidence type="ECO:0000256" key="5">
    <source>
        <dbReference type="ARBA" id="ARBA00022695"/>
    </source>
</evidence>
<dbReference type="Pfam" id="PF02767">
    <property type="entry name" value="DNA_pol3_beta_2"/>
    <property type="match status" value="1"/>
</dbReference>
<evidence type="ECO:0000256" key="2">
    <source>
        <dbReference type="ARBA" id="ARBA00010752"/>
    </source>
</evidence>
<comment type="function">
    <text evidence="9">Confers DNA tethering and processivity to DNA polymerases and other proteins. Acts as a clamp, forming a ring around DNA (a reaction catalyzed by the clamp-loading complex) which diffuses in an ATP-independent manner freely and bidirectionally along dsDNA. Initially characterized for its ability to contact the catalytic subunit of DNA polymerase III (Pol III), a complex, multichain enzyme responsible for most of the replicative synthesis in bacteria; Pol III exhibits 3'-5' exonuclease proofreading activity. The beta chain is required for initiation of replication as well as for processivity of DNA replication.</text>
</comment>
<dbReference type="GO" id="GO:0009360">
    <property type="term" value="C:DNA polymerase III complex"/>
    <property type="evidence" value="ECO:0007669"/>
    <property type="project" value="InterPro"/>
</dbReference>
<dbReference type="GO" id="GO:0006271">
    <property type="term" value="P:DNA strand elongation involved in DNA replication"/>
    <property type="evidence" value="ECO:0007669"/>
    <property type="project" value="TreeGrafter"/>
</dbReference>
<keyword evidence="8" id="KW-0238">DNA-binding</keyword>
<feature type="domain" description="DNA polymerase III beta sliding clamp central" evidence="11">
    <location>
        <begin position="130"/>
        <end position="251"/>
    </location>
</feature>
<evidence type="ECO:0000256" key="8">
    <source>
        <dbReference type="ARBA" id="ARBA00023125"/>
    </source>
</evidence>
<dbReference type="Pfam" id="PF02768">
    <property type="entry name" value="DNA_pol3_beta_3"/>
    <property type="match status" value="1"/>
</dbReference>
<dbReference type="Proteomes" id="UP000277671">
    <property type="component" value="Unassembled WGS sequence"/>
</dbReference>
<dbReference type="EMBL" id="RBKT01000001">
    <property type="protein sequence ID" value="RKR92831.1"/>
    <property type="molecule type" value="Genomic_DNA"/>
</dbReference>
<keyword evidence="6 9" id="KW-0235">DNA replication</keyword>
<comment type="caution">
    <text evidence="13">The sequence shown here is derived from an EMBL/GenBank/DDBJ whole genome shotgun (WGS) entry which is preliminary data.</text>
</comment>
<evidence type="ECO:0000313" key="14">
    <source>
        <dbReference type="Proteomes" id="UP000277671"/>
    </source>
</evidence>
<comment type="subcellular location">
    <subcellularLocation>
        <location evidence="1 9">Cytoplasm</location>
    </subcellularLocation>
</comment>
<dbReference type="InterPro" id="IPR022635">
    <property type="entry name" value="DNA_polIII_beta_C"/>
</dbReference>
<evidence type="ECO:0000259" key="12">
    <source>
        <dbReference type="Pfam" id="PF02768"/>
    </source>
</evidence>
<dbReference type="InterPro" id="IPR022634">
    <property type="entry name" value="DNA_polIII_beta_N"/>
</dbReference>
<accession>A0A495JVG7</accession>
<keyword evidence="3 9" id="KW-0963">Cytoplasm</keyword>
<sequence length="382" mass="40100">MKATVDPKVLAEAVGTAAKQLPARPSVPVLSGLLLRIEHGTLTVTGFDYEVSTRSQVDTIARTDEQPGAVLVSGKLLAEITKALPAKPVELTAVGTHLEMVCGSARFTLPTMPVEDYPALPVIPNPAGTIDAAAFGRLVAQVAVAAGRDDTLPMMTGVRVELNGNTMAMLATDRYRLAVAEVPWEPAADLPDGLAALIPAKVLAGMAKGFASAGGTVTLSLDQTSPGQGVAGIAGPRHEFTSRLLDGQNYPPVRSLFPKEYAAHAQVPVASLIEVVQRVALVAERTTPVLLTFSLDGLVVEAGGTEDARASEAMDTRFTGAPLTIGFNPHYLVEGLQALNQSVAHFGFVDAFKPAVMTGAPSAGEEPDPHYRYLIMPIRVTR</sequence>
<dbReference type="NCBIfam" id="TIGR00663">
    <property type="entry name" value="dnan"/>
    <property type="match status" value="1"/>
</dbReference>
<feature type="domain" description="DNA polymerase III beta sliding clamp N-terminal" evidence="10">
    <location>
        <begin position="1"/>
        <end position="121"/>
    </location>
</feature>
<keyword evidence="4 9" id="KW-0808">Transferase</keyword>
<dbReference type="SMART" id="SM00480">
    <property type="entry name" value="POL3Bc"/>
    <property type="match status" value="1"/>
</dbReference>
<evidence type="ECO:0000256" key="3">
    <source>
        <dbReference type="ARBA" id="ARBA00022490"/>
    </source>
</evidence>
<dbReference type="PANTHER" id="PTHR30478">
    <property type="entry name" value="DNA POLYMERASE III SUBUNIT BETA"/>
    <property type="match status" value="1"/>
</dbReference>
<dbReference type="PIRSF" id="PIRSF000804">
    <property type="entry name" value="DNA_pol_III_b"/>
    <property type="match status" value="1"/>
</dbReference>
<evidence type="ECO:0000256" key="4">
    <source>
        <dbReference type="ARBA" id="ARBA00022679"/>
    </source>
</evidence>
<dbReference type="InterPro" id="IPR046938">
    <property type="entry name" value="DNA_clamp_sf"/>
</dbReference>
<feature type="domain" description="DNA polymerase III beta sliding clamp C-terminal" evidence="12">
    <location>
        <begin position="254"/>
        <end position="378"/>
    </location>
</feature>
<evidence type="ECO:0000259" key="11">
    <source>
        <dbReference type="Pfam" id="PF02767"/>
    </source>
</evidence>
<dbReference type="CDD" id="cd00140">
    <property type="entry name" value="beta_clamp"/>
    <property type="match status" value="1"/>
</dbReference>
<proteinExistence type="inferred from homology"/>
<comment type="similarity">
    <text evidence="2 9">Belongs to the beta sliding clamp family.</text>
</comment>
<dbReference type="RefSeq" id="WP_246017425.1">
    <property type="nucleotide sequence ID" value="NZ_RBKT01000001.1"/>
</dbReference>
<evidence type="ECO:0000256" key="1">
    <source>
        <dbReference type="ARBA" id="ARBA00004496"/>
    </source>
</evidence>
<dbReference type="AlphaFoldDB" id="A0A495JVG7"/>
<dbReference type="InterPro" id="IPR022637">
    <property type="entry name" value="DNA_polIII_beta_cen"/>
</dbReference>
<keyword evidence="7 9" id="KW-0239">DNA-directed DNA polymerase</keyword>
<protein>
    <recommendedName>
        <fullName evidence="9">Beta sliding clamp</fullName>
    </recommendedName>
</protein>
<reference evidence="13 14" key="1">
    <citation type="submission" date="2018-10" db="EMBL/GenBank/DDBJ databases">
        <title>Sequencing the genomes of 1000 actinobacteria strains.</title>
        <authorList>
            <person name="Klenk H.-P."/>
        </authorList>
    </citation>
    <scope>NUCLEOTIDE SEQUENCE [LARGE SCALE GENOMIC DNA]</scope>
    <source>
        <strain evidence="13 14">DSM 45175</strain>
    </source>
</reference>
<evidence type="ECO:0000259" key="10">
    <source>
        <dbReference type="Pfam" id="PF00712"/>
    </source>
</evidence>
<evidence type="ECO:0000256" key="6">
    <source>
        <dbReference type="ARBA" id="ARBA00022705"/>
    </source>
</evidence>
<gene>
    <name evidence="13" type="ORF">BDK92_7313</name>
</gene>
<dbReference type="PANTHER" id="PTHR30478:SF0">
    <property type="entry name" value="BETA SLIDING CLAMP"/>
    <property type="match status" value="1"/>
</dbReference>
<evidence type="ECO:0000256" key="7">
    <source>
        <dbReference type="ARBA" id="ARBA00022932"/>
    </source>
</evidence>
<evidence type="ECO:0000256" key="9">
    <source>
        <dbReference type="PIRNR" id="PIRNR000804"/>
    </source>
</evidence>
<dbReference type="GO" id="GO:0003887">
    <property type="term" value="F:DNA-directed DNA polymerase activity"/>
    <property type="evidence" value="ECO:0007669"/>
    <property type="project" value="UniProtKB-UniRule"/>
</dbReference>
<keyword evidence="5 9" id="KW-0548">Nucleotidyltransferase</keyword>
<keyword evidence="14" id="KW-1185">Reference proteome</keyword>
<name>A0A495JVG7_9ACTN</name>
<dbReference type="GO" id="GO:0005737">
    <property type="term" value="C:cytoplasm"/>
    <property type="evidence" value="ECO:0007669"/>
    <property type="project" value="UniProtKB-SubCell"/>
</dbReference>